<gene>
    <name evidence="4" type="ORF">F2Q69_00005749</name>
</gene>
<evidence type="ECO:0000259" key="3">
    <source>
        <dbReference type="Pfam" id="PF18004"/>
    </source>
</evidence>
<feature type="compositionally biased region" description="Basic and acidic residues" evidence="2">
    <location>
        <begin position="25"/>
        <end position="55"/>
    </location>
</feature>
<proteinExistence type="predicted"/>
<evidence type="ECO:0000313" key="4">
    <source>
        <dbReference type="EMBL" id="KAF3510756.1"/>
    </source>
</evidence>
<dbReference type="GO" id="GO:0005634">
    <property type="term" value="C:nucleus"/>
    <property type="evidence" value="ECO:0007669"/>
    <property type="project" value="TreeGrafter"/>
</dbReference>
<evidence type="ECO:0000256" key="1">
    <source>
        <dbReference type="ARBA" id="ARBA00022737"/>
    </source>
</evidence>
<dbReference type="Proteomes" id="UP000712600">
    <property type="component" value="Unassembled WGS sequence"/>
</dbReference>
<feature type="domain" description="26S proteasome regulatory subunit RPN2 C-terminal" evidence="3">
    <location>
        <begin position="360"/>
        <end position="429"/>
    </location>
</feature>
<dbReference type="AlphaFoldDB" id="A0A8S9P3X2"/>
<comment type="caution">
    <text evidence="4">The sequence shown here is derived from an EMBL/GenBank/DDBJ whole genome shotgun (WGS) entry which is preliminary data.</text>
</comment>
<keyword evidence="1" id="KW-0677">Repeat</keyword>
<name>A0A8S9P3X2_BRACR</name>
<accession>A0A8S9P3X2</accession>
<dbReference type="GO" id="GO:0043161">
    <property type="term" value="P:proteasome-mediated ubiquitin-dependent protein catabolic process"/>
    <property type="evidence" value="ECO:0007669"/>
    <property type="project" value="TreeGrafter"/>
</dbReference>
<feature type="domain" description="26S proteasome regulatory subunit RPN2 C-terminal" evidence="3">
    <location>
        <begin position="206"/>
        <end position="275"/>
    </location>
</feature>
<organism evidence="4 5">
    <name type="scientific">Brassica cretica</name>
    <name type="common">Mustard</name>
    <dbReference type="NCBI Taxonomy" id="69181"/>
    <lineage>
        <taxon>Eukaryota</taxon>
        <taxon>Viridiplantae</taxon>
        <taxon>Streptophyta</taxon>
        <taxon>Embryophyta</taxon>
        <taxon>Tracheophyta</taxon>
        <taxon>Spermatophyta</taxon>
        <taxon>Magnoliopsida</taxon>
        <taxon>eudicotyledons</taxon>
        <taxon>Gunneridae</taxon>
        <taxon>Pentapetalae</taxon>
        <taxon>rosids</taxon>
        <taxon>malvids</taxon>
        <taxon>Brassicales</taxon>
        <taxon>Brassicaceae</taxon>
        <taxon>Brassiceae</taxon>
        <taxon>Brassica</taxon>
    </lineage>
</organism>
<evidence type="ECO:0000313" key="5">
    <source>
        <dbReference type="Proteomes" id="UP000712600"/>
    </source>
</evidence>
<protein>
    <recommendedName>
        <fullName evidence="3">26S proteasome regulatory subunit RPN2 C-terminal domain-containing protein</fullName>
    </recommendedName>
</protein>
<dbReference type="Pfam" id="PF18004">
    <property type="entry name" value="RPN2_C"/>
    <property type="match status" value="2"/>
</dbReference>
<evidence type="ECO:0000256" key="2">
    <source>
        <dbReference type="SAM" id="MobiDB-lite"/>
    </source>
</evidence>
<dbReference type="PANTHER" id="PTHR10943:SF2">
    <property type="entry name" value="26S PROTEASOME NON-ATPASE REGULATORY SUBUNIT 1"/>
    <property type="match status" value="1"/>
</dbReference>
<dbReference type="GO" id="GO:0034515">
    <property type="term" value="C:proteasome storage granule"/>
    <property type="evidence" value="ECO:0007669"/>
    <property type="project" value="TreeGrafter"/>
</dbReference>
<sequence>MGHHHQFFDFSDRSNAERVSGDLEIHRESSRGIDIDRHRHQDIDRQSQKNIDQRSHTKGGIRYKIENTTATMKYKWRRGDEAMRDFTGTWFNKSRDEMKTCFPANPSRQLPRISTDETLPISIDKTSPAATDDNMFTSIDIYSGLEPELTSNLTELNFACLGAWYTWDRILQTSLEEESSYETASQKRFRYSVIRHPDISASITVEKEPVDSSATAEKKAAEPELAFEILVNPARVVPAQEKYIKLLEDSRYVPVKLAPSGFVLLKDLREHEPEKSELTIKQDQWSTFKGNESKTPLPIETTHNKIIVLILLKQKSNHQKIKFCFSRVALEESSYETASQKRFRYSVIRHPDISASITVEKEPVDSSATAEKKAAEPELAFEILVNPARVVPAQEKYIKLLEDSRYVPVKLAPSGFVLLKDLREHEPEVLSLTDAPTS</sequence>
<dbReference type="InterPro" id="IPR040623">
    <property type="entry name" value="RPN2_C"/>
</dbReference>
<feature type="region of interest" description="Disordered" evidence="2">
    <location>
        <begin position="25"/>
        <end position="59"/>
    </location>
</feature>
<dbReference type="GO" id="GO:0008540">
    <property type="term" value="C:proteasome regulatory particle, base subcomplex"/>
    <property type="evidence" value="ECO:0007669"/>
    <property type="project" value="TreeGrafter"/>
</dbReference>
<dbReference type="EMBL" id="QGKX02001521">
    <property type="protein sequence ID" value="KAF3510756.1"/>
    <property type="molecule type" value="Genomic_DNA"/>
</dbReference>
<reference evidence="4" key="1">
    <citation type="submission" date="2019-12" db="EMBL/GenBank/DDBJ databases">
        <title>Genome sequencing and annotation of Brassica cretica.</title>
        <authorList>
            <person name="Studholme D.J."/>
            <person name="Sarris P."/>
        </authorList>
    </citation>
    <scope>NUCLEOTIDE SEQUENCE</scope>
    <source>
        <strain evidence="4">PFS-109/04</strain>
        <tissue evidence="4">Leaf</tissue>
    </source>
</reference>
<dbReference type="PANTHER" id="PTHR10943">
    <property type="entry name" value="26S PROTEASOME NON-ATPASE REGULATORY SUBUNIT"/>
    <property type="match status" value="1"/>
</dbReference>